<dbReference type="RefSeq" id="WP_143779657.1">
    <property type="nucleotide sequence ID" value="NZ_FWWZ01000001.1"/>
</dbReference>
<dbReference type="Proteomes" id="UP000192602">
    <property type="component" value="Unassembled WGS sequence"/>
</dbReference>
<dbReference type="PANTHER" id="PTHR47515:SF2">
    <property type="entry name" value="INTEGRASE CORE DOMAIN PROTEIN"/>
    <property type="match status" value="1"/>
</dbReference>
<dbReference type="InterPro" id="IPR001584">
    <property type="entry name" value="Integrase_cat-core"/>
</dbReference>
<evidence type="ECO:0000313" key="3">
    <source>
        <dbReference type="EMBL" id="SMC10163.1"/>
    </source>
</evidence>
<dbReference type="Gene3D" id="3.30.420.10">
    <property type="entry name" value="Ribonuclease H-like superfamily/Ribonuclease H"/>
    <property type="match status" value="1"/>
</dbReference>
<protein>
    <submittedName>
        <fullName evidence="3">Transposase and inactivated derivatives</fullName>
    </submittedName>
</protein>
<feature type="domain" description="Integrase catalytic" evidence="1">
    <location>
        <begin position="3"/>
        <end position="169"/>
    </location>
</feature>
<sequence length="181" mass="21422">KNLKSKPFELWAVDTIQIVSNGIKRYILTMIDPLTRIAFAVAIPSKRAKHTAYALEALIDGITSIKQKRTLAILSDNGSEFKKEFDALLEQKGFTHYWTYPRSPKMNAHNERFNRTIQEQFIQYYEDLLFTDLDEFNKKLAKWLIDYNTKIPHSSLNFKSPVQYLLENHYECHMYWTYTQT</sequence>
<dbReference type="PROSITE" id="PS50994">
    <property type="entry name" value="INTEGRASE"/>
    <property type="match status" value="1"/>
</dbReference>
<accession>A0A1W1WWQ5</accession>
<gene>
    <name evidence="2" type="ORF">SAMN05660197_0008</name>
    <name evidence="3" type="ORF">SAMN05660197_2004</name>
</gene>
<dbReference type="InterPro" id="IPR012337">
    <property type="entry name" value="RNaseH-like_sf"/>
</dbReference>
<feature type="non-terminal residue" evidence="3">
    <location>
        <position position="1"/>
    </location>
</feature>
<dbReference type="STRING" id="1069081.SAMN05660197_0008"/>
<evidence type="ECO:0000259" key="1">
    <source>
        <dbReference type="PROSITE" id="PS50994"/>
    </source>
</evidence>
<dbReference type="PANTHER" id="PTHR47515">
    <property type="entry name" value="LOW CALCIUM RESPONSE LOCUS PROTEIN T"/>
    <property type="match status" value="1"/>
</dbReference>
<organism evidence="3 4">
    <name type="scientific">Nitratiruptor tergarcus DSM 16512</name>
    <dbReference type="NCBI Taxonomy" id="1069081"/>
    <lineage>
        <taxon>Bacteria</taxon>
        <taxon>Pseudomonadati</taxon>
        <taxon>Campylobacterota</taxon>
        <taxon>Epsilonproteobacteria</taxon>
        <taxon>Nautiliales</taxon>
        <taxon>Nitratiruptoraceae</taxon>
        <taxon>Nitratiruptor</taxon>
    </lineage>
</organism>
<dbReference type="InterPro" id="IPR036397">
    <property type="entry name" value="RNaseH_sf"/>
</dbReference>
<proteinExistence type="predicted"/>
<name>A0A1W1WWQ5_9BACT</name>
<dbReference type="OrthoDB" id="5392217at2"/>
<reference evidence="3" key="1">
    <citation type="submission" date="2017-04" db="EMBL/GenBank/DDBJ databases">
        <authorList>
            <person name="Afonso C.L."/>
            <person name="Miller P.J."/>
            <person name="Scott M.A."/>
            <person name="Spackman E."/>
            <person name="Goraichik I."/>
            <person name="Dimitrov K.M."/>
            <person name="Suarez D.L."/>
            <person name="Swayne D.E."/>
        </authorList>
    </citation>
    <scope>NUCLEOTIDE SEQUENCE [LARGE SCALE GENOMIC DNA]</scope>
    <source>
        <strain evidence="3">DSM 16512</strain>
    </source>
</reference>
<evidence type="ECO:0000313" key="2">
    <source>
        <dbReference type="EMBL" id="SMC08263.1"/>
    </source>
</evidence>
<evidence type="ECO:0000313" key="4">
    <source>
        <dbReference type="Proteomes" id="UP000192602"/>
    </source>
</evidence>
<dbReference type="Pfam" id="PF13683">
    <property type="entry name" value="rve_3"/>
    <property type="match status" value="1"/>
</dbReference>
<reference evidence="4" key="2">
    <citation type="submission" date="2017-04" db="EMBL/GenBank/DDBJ databases">
        <authorList>
            <person name="Varghese N."/>
            <person name="Submissions S."/>
        </authorList>
    </citation>
    <scope>NUCLEOTIDE SEQUENCE [LARGE SCALE GENOMIC DNA]</scope>
    <source>
        <strain evidence="4">DSM 16512</strain>
    </source>
</reference>
<dbReference type="AlphaFoldDB" id="A0A1W1WWQ5"/>
<dbReference type="EMBL" id="FWWZ01000001">
    <property type="protein sequence ID" value="SMC10163.1"/>
    <property type="molecule type" value="Genomic_DNA"/>
</dbReference>
<dbReference type="GO" id="GO:0003676">
    <property type="term" value="F:nucleic acid binding"/>
    <property type="evidence" value="ECO:0007669"/>
    <property type="project" value="InterPro"/>
</dbReference>
<dbReference type="GO" id="GO:0015074">
    <property type="term" value="P:DNA integration"/>
    <property type="evidence" value="ECO:0007669"/>
    <property type="project" value="InterPro"/>
</dbReference>
<dbReference type="EMBL" id="FWWZ01000001">
    <property type="protein sequence ID" value="SMC08263.1"/>
    <property type="molecule type" value="Genomic_DNA"/>
</dbReference>
<keyword evidence="4" id="KW-1185">Reference proteome</keyword>
<dbReference type="SUPFAM" id="SSF53098">
    <property type="entry name" value="Ribonuclease H-like"/>
    <property type="match status" value="1"/>
</dbReference>